<comment type="caution">
    <text evidence="5">The sequence shown here is derived from an EMBL/GenBank/DDBJ whole genome shotgun (WGS) entry which is preliminary data.</text>
</comment>
<keyword evidence="3" id="KW-0804">Transcription</keyword>
<dbReference type="InterPro" id="IPR010982">
    <property type="entry name" value="Lambda_DNA-bd_dom_sf"/>
</dbReference>
<name>A0A0R1UED8_9LACO</name>
<dbReference type="SUPFAM" id="SSF53822">
    <property type="entry name" value="Periplasmic binding protein-like I"/>
    <property type="match status" value="1"/>
</dbReference>
<gene>
    <name evidence="5" type="ORF">FC43_GL001699</name>
</gene>
<dbReference type="PRINTS" id="PR00036">
    <property type="entry name" value="HTHLACI"/>
</dbReference>
<dbReference type="InterPro" id="IPR000843">
    <property type="entry name" value="HTH_LacI"/>
</dbReference>
<dbReference type="Gene3D" id="3.40.50.2300">
    <property type="match status" value="2"/>
</dbReference>
<organism evidence="5 6">
    <name type="scientific">Limosilactobacillus ingluviei DSM 15946</name>
    <dbReference type="NCBI Taxonomy" id="1423760"/>
    <lineage>
        <taxon>Bacteria</taxon>
        <taxon>Bacillati</taxon>
        <taxon>Bacillota</taxon>
        <taxon>Bacilli</taxon>
        <taxon>Lactobacillales</taxon>
        <taxon>Lactobacillaceae</taxon>
        <taxon>Limosilactobacillus</taxon>
    </lineage>
</organism>
<dbReference type="InterPro" id="IPR028082">
    <property type="entry name" value="Peripla_BP_I"/>
</dbReference>
<evidence type="ECO:0000256" key="2">
    <source>
        <dbReference type="ARBA" id="ARBA00023125"/>
    </source>
</evidence>
<evidence type="ECO:0000256" key="1">
    <source>
        <dbReference type="ARBA" id="ARBA00023015"/>
    </source>
</evidence>
<evidence type="ECO:0000256" key="3">
    <source>
        <dbReference type="ARBA" id="ARBA00023163"/>
    </source>
</evidence>
<dbReference type="EMBL" id="AZFK01000044">
    <property type="protein sequence ID" value="KRL89594.1"/>
    <property type="molecule type" value="Genomic_DNA"/>
</dbReference>
<evidence type="ECO:0000259" key="4">
    <source>
        <dbReference type="PROSITE" id="PS50932"/>
    </source>
</evidence>
<reference evidence="5 6" key="1">
    <citation type="journal article" date="2015" name="Genome Announc.">
        <title>Expanding the biotechnology potential of lactobacilli through comparative genomics of 213 strains and associated genera.</title>
        <authorList>
            <person name="Sun Z."/>
            <person name="Harris H.M."/>
            <person name="McCann A."/>
            <person name="Guo C."/>
            <person name="Argimon S."/>
            <person name="Zhang W."/>
            <person name="Yang X."/>
            <person name="Jeffery I.B."/>
            <person name="Cooney J.C."/>
            <person name="Kagawa T.F."/>
            <person name="Liu W."/>
            <person name="Song Y."/>
            <person name="Salvetti E."/>
            <person name="Wrobel A."/>
            <person name="Rasinkangas P."/>
            <person name="Parkhill J."/>
            <person name="Rea M.C."/>
            <person name="O'Sullivan O."/>
            <person name="Ritari J."/>
            <person name="Douillard F.P."/>
            <person name="Paul Ross R."/>
            <person name="Yang R."/>
            <person name="Briner A.E."/>
            <person name="Felis G.E."/>
            <person name="de Vos W.M."/>
            <person name="Barrangou R."/>
            <person name="Klaenhammer T.R."/>
            <person name="Caufield P.W."/>
            <person name="Cui Y."/>
            <person name="Zhang H."/>
            <person name="O'Toole P.W."/>
        </authorList>
    </citation>
    <scope>NUCLEOTIDE SEQUENCE [LARGE SCALE GENOMIC DNA]</scope>
    <source>
        <strain evidence="5 6">DSM 15946</strain>
    </source>
</reference>
<dbReference type="PATRIC" id="fig|1423760.3.peg.1774"/>
<dbReference type="Pfam" id="PF00356">
    <property type="entry name" value="LacI"/>
    <property type="match status" value="1"/>
</dbReference>
<sequence length="323" mass="34627">MVTIKDIAKQAGVTPSTVSRVLNQSGGYSDKTRQKVLQIAAELHYQKNEAASNLVAQTSNVIGVLITNATTSFAAPIIDGIEDWAYQHGIRILLAHCGLNDAARLKACLDLMAGQKVSGILSISVQFDATNLALLKQLGLPLVSLGVKVDGYPTVAIDDEKAAYTGTKYLLNRGYRRIALAAIDPTDPQTGQARCHGYQRALQKTGLAPLIIPGDYSFQAGYQAAKQLWQAALPPEAIFAASDDAAAGIVFYAQSQGLAVPEQLAVLGFDNSYVADLVYPGLTTVEQPFAQMGQLAIEALVMKTPLPDQVAYQIKERHSVGWR</sequence>
<dbReference type="RefSeq" id="WP_056954926.1">
    <property type="nucleotide sequence ID" value="NZ_AZFK01000044.1"/>
</dbReference>
<proteinExistence type="predicted"/>
<dbReference type="Gene3D" id="1.10.260.40">
    <property type="entry name" value="lambda repressor-like DNA-binding domains"/>
    <property type="match status" value="1"/>
</dbReference>
<feature type="domain" description="HTH lacI-type" evidence="4">
    <location>
        <begin position="2"/>
        <end position="56"/>
    </location>
</feature>
<dbReference type="SMART" id="SM00354">
    <property type="entry name" value="HTH_LACI"/>
    <property type="match status" value="1"/>
</dbReference>
<dbReference type="InterPro" id="IPR046335">
    <property type="entry name" value="LacI/GalR-like_sensor"/>
</dbReference>
<dbReference type="PANTHER" id="PTHR30146">
    <property type="entry name" value="LACI-RELATED TRANSCRIPTIONAL REPRESSOR"/>
    <property type="match status" value="1"/>
</dbReference>
<protein>
    <submittedName>
        <fullName evidence="5">Transcription regulator</fullName>
    </submittedName>
</protein>
<dbReference type="PANTHER" id="PTHR30146:SF109">
    <property type="entry name" value="HTH-TYPE TRANSCRIPTIONAL REGULATOR GALS"/>
    <property type="match status" value="1"/>
</dbReference>
<dbReference type="Proteomes" id="UP000050816">
    <property type="component" value="Unassembled WGS sequence"/>
</dbReference>
<evidence type="ECO:0000313" key="6">
    <source>
        <dbReference type="Proteomes" id="UP000050816"/>
    </source>
</evidence>
<dbReference type="GO" id="GO:0000976">
    <property type="term" value="F:transcription cis-regulatory region binding"/>
    <property type="evidence" value="ECO:0007669"/>
    <property type="project" value="TreeGrafter"/>
</dbReference>
<dbReference type="Pfam" id="PF13377">
    <property type="entry name" value="Peripla_BP_3"/>
    <property type="match status" value="1"/>
</dbReference>
<dbReference type="GO" id="GO:0003700">
    <property type="term" value="F:DNA-binding transcription factor activity"/>
    <property type="evidence" value="ECO:0007669"/>
    <property type="project" value="TreeGrafter"/>
</dbReference>
<dbReference type="CDD" id="cd01392">
    <property type="entry name" value="HTH_LacI"/>
    <property type="match status" value="1"/>
</dbReference>
<dbReference type="AlphaFoldDB" id="A0A0R1UED8"/>
<accession>A0A0R1UED8</accession>
<keyword evidence="1" id="KW-0805">Transcription regulation</keyword>
<keyword evidence="2" id="KW-0238">DNA-binding</keyword>
<evidence type="ECO:0000313" key="5">
    <source>
        <dbReference type="EMBL" id="KRL89594.1"/>
    </source>
</evidence>
<dbReference type="PROSITE" id="PS50932">
    <property type="entry name" value="HTH_LACI_2"/>
    <property type="match status" value="1"/>
</dbReference>
<dbReference type="SUPFAM" id="SSF47413">
    <property type="entry name" value="lambda repressor-like DNA-binding domains"/>
    <property type="match status" value="1"/>
</dbReference>
<dbReference type="PROSITE" id="PS00356">
    <property type="entry name" value="HTH_LACI_1"/>
    <property type="match status" value="1"/>
</dbReference>